<dbReference type="AlphaFoldDB" id="A0AAD6Q2Z5"/>
<reference evidence="2" key="1">
    <citation type="journal article" date="2023" name="Mol. Ecol. Resour.">
        <title>Chromosome-level genome assembly of a triploid poplar Populus alba 'Berolinensis'.</title>
        <authorList>
            <person name="Chen S."/>
            <person name="Yu Y."/>
            <person name="Wang X."/>
            <person name="Wang S."/>
            <person name="Zhang T."/>
            <person name="Zhou Y."/>
            <person name="He R."/>
            <person name="Meng N."/>
            <person name="Wang Y."/>
            <person name="Liu W."/>
            <person name="Liu Z."/>
            <person name="Liu J."/>
            <person name="Guo Q."/>
            <person name="Huang H."/>
            <person name="Sederoff R.R."/>
            <person name="Wang G."/>
            <person name="Qu G."/>
            <person name="Chen S."/>
        </authorList>
    </citation>
    <scope>NUCLEOTIDE SEQUENCE</scope>
    <source>
        <strain evidence="2">SC-2020</strain>
    </source>
</reference>
<evidence type="ECO:0000256" key="1">
    <source>
        <dbReference type="SAM" id="MobiDB-lite"/>
    </source>
</evidence>
<sequence length="59" mass="6526">MEKENLAAGIVHGGDRVIATSSFIAAQQQHTISNVEDFISSPEIQNQKNDDADMGRRKR</sequence>
<proteinExistence type="predicted"/>
<gene>
    <name evidence="2" type="ORF">NC653_029117</name>
</gene>
<dbReference type="Proteomes" id="UP001164929">
    <property type="component" value="Chromosome 12"/>
</dbReference>
<protein>
    <submittedName>
        <fullName evidence="2">Uncharacterized protein</fullName>
    </submittedName>
</protein>
<evidence type="ECO:0000313" key="3">
    <source>
        <dbReference type="Proteomes" id="UP001164929"/>
    </source>
</evidence>
<organism evidence="2 3">
    <name type="scientific">Populus alba x Populus x berolinensis</name>
    <dbReference type="NCBI Taxonomy" id="444605"/>
    <lineage>
        <taxon>Eukaryota</taxon>
        <taxon>Viridiplantae</taxon>
        <taxon>Streptophyta</taxon>
        <taxon>Embryophyta</taxon>
        <taxon>Tracheophyta</taxon>
        <taxon>Spermatophyta</taxon>
        <taxon>Magnoliopsida</taxon>
        <taxon>eudicotyledons</taxon>
        <taxon>Gunneridae</taxon>
        <taxon>Pentapetalae</taxon>
        <taxon>rosids</taxon>
        <taxon>fabids</taxon>
        <taxon>Malpighiales</taxon>
        <taxon>Salicaceae</taxon>
        <taxon>Saliceae</taxon>
        <taxon>Populus</taxon>
    </lineage>
</organism>
<feature type="compositionally biased region" description="Basic and acidic residues" evidence="1">
    <location>
        <begin position="48"/>
        <end position="59"/>
    </location>
</feature>
<name>A0AAD6Q2Z5_9ROSI</name>
<comment type="caution">
    <text evidence="2">The sequence shown here is derived from an EMBL/GenBank/DDBJ whole genome shotgun (WGS) entry which is preliminary data.</text>
</comment>
<accession>A0AAD6Q2Z5</accession>
<feature type="region of interest" description="Disordered" evidence="1">
    <location>
        <begin position="36"/>
        <end position="59"/>
    </location>
</feature>
<evidence type="ECO:0000313" key="2">
    <source>
        <dbReference type="EMBL" id="KAJ6977122.1"/>
    </source>
</evidence>
<dbReference type="EMBL" id="JAQIZT010000012">
    <property type="protein sequence ID" value="KAJ6977122.1"/>
    <property type="molecule type" value="Genomic_DNA"/>
</dbReference>
<keyword evidence="3" id="KW-1185">Reference proteome</keyword>